<dbReference type="OMA" id="MCPVDDD"/>
<dbReference type="Proteomes" id="UP000030745">
    <property type="component" value="Unassembled WGS sequence"/>
</dbReference>
<keyword evidence="3" id="KW-1185">Reference proteome</keyword>
<dbReference type="GeneID" id="24141802"/>
<keyword evidence="1" id="KW-0472">Membrane</keyword>
<dbReference type="OrthoDB" id="86163at2759"/>
<evidence type="ECO:0000313" key="2">
    <source>
        <dbReference type="EMBL" id="KDO25182.1"/>
    </source>
</evidence>
<accession>A0A067CEI1</accession>
<keyword evidence="1" id="KW-1133">Transmembrane helix</keyword>
<dbReference type="EMBL" id="KK583234">
    <property type="protein sequence ID" value="KDO25182.1"/>
    <property type="molecule type" value="Genomic_DNA"/>
</dbReference>
<name>A0A067CEI1_SAPPC</name>
<organism evidence="2 3">
    <name type="scientific">Saprolegnia parasitica (strain CBS 223.65)</name>
    <dbReference type="NCBI Taxonomy" id="695850"/>
    <lineage>
        <taxon>Eukaryota</taxon>
        <taxon>Sar</taxon>
        <taxon>Stramenopiles</taxon>
        <taxon>Oomycota</taxon>
        <taxon>Saprolegniomycetes</taxon>
        <taxon>Saprolegniales</taxon>
        <taxon>Saprolegniaceae</taxon>
        <taxon>Saprolegnia</taxon>
    </lineage>
</organism>
<dbReference type="AlphaFoldDB" id="A0A067CEI1"/>
<dbReference type="VEuPathDB" id="FungiDB:SPRG_20763"/>
<feature type="transmembrane region" description="Helical" evidence="1">
    <location>
        <begin position="35"/>
        <end position="53"/>
    </location>
</feature>
<reference evidence="2 3" key="1">
    <citation type="journal article" date="2013" name="PLoS Genet.">
        <title>Distinctive expansion of potential virulence genes in the genome of the oomycete fish pathogen Saprolegnia parasitica.</title>
        <authorList>
            <person name="Jiang R.H."/>
            <person name="de Bruijn I."/>
            <person name="Haas B.J."/>
            <person name="Belmonte R."/>
            <person name="Lobach L."/>
            <person name="Christie J."/>
            <person name="van den Ackerveken G."/>
            <person name="Bottin A."/>
            <person name="Bulone V."/>
            <person name="Diaz-Moreno S.M."/>
            <person name="Dumas B."/>
            <person name="Fan L."/>
            <person name="Gaulin E."/>
            <person name="Govers F."/>
            <person name="Grenville-Briggs L.J."/>
            <person name="Horner N.R."/>
            <person name="Levin J.Z."/>
            <person name="Mammella M."/>
            <person name="Meijer H.J."/>
            <person name="Morris P."/>
            <person name="Nusbaum C."/>
            <person name="Oome S."/>
            <person name="Phillips A.J."/>
            <person name="van Rooyen D."/>
            <person name="Rzeszutek E."/>
            <person name="Saraiva M."/>
            <person name="Secombes C.J."/>
            <person name="Seidl M.F."/>
            <person name="Snel B."/>
            <person name="Stassen J.H."/>
            <person name="Sykes S."/>
            <person name="Tripathy S."/>
            <person name="van den Berg H."/>
            <person name="Vega-Arreguin J.C."/>
            <person name="Wawra S."/>
            <person name="Young S.K."/>
            <person name="Zeng Q."/>
            <person name="Dieguez-Uribeondo J."/>
            <person name="Russ C."/>
            <person name="Tyler B.M."/>
            <person name="van West P."/>
        </authorList>
    </citation>
    <scope>NUCLEOTIDE SEQUENCE [LARGE SCALE GENOMIC DNA]</scope>
    <source>
        <strain evidence="2 3">CBS 223.65</strain>
    </source>
</reference>
<proteinExistence type="predicted"/>
<protein>
    <submittedName>
        <fullName evidence="2">Uncharacterized protein</fullName>
    </submittedName>
</protein>
<dbReference type="RefSeq" id="XP_012204099.1">
    <property type="nucleotide sequence ID" value="XM_012348709.1"/>
</dbReference>
<keyword evidence="1" id="KW-0812">Transmembrane</keyword>
<sequence>MCPVDDDVLVYLDSESVSVATYLSDTVSHSAANNGLLVVACIAAVAVVASVLLTKKTDGYVSMEDGYTRLADDTRYA</sequence>
<evidence type="ECO:0000256" key="1">
    <source>
        <dbReference type="SAM" id="Phobius"/>
    </source>
</evidence>
<evidence type="ECO:0000313" key="3">
    <source>
        <dbReference type="Proteomes" id="UP000030745"/>
    </source>
</evidence>
<gene>
    <name evidence="2" type="ORF">SPRG_20763</name>
</gene>
<dbReference type="KEGG" id="spar:SPRG_20763"/>